<feature type="domain" description="Vacuolar protein sorting-associated protein 54 C-terminal" evidence="7">
    <location>
        <begin position="25"/>
        <end position="146"/>
    </location>
</feature>
<evidence type="ECO:0000313" key="8">
    <source>
        <dbReference type="EMBL" id="KAK3242414.1"/>
    </source>
</evidence>
<dbReference type="GO" id="GO:0015031">
    <property type="term" value="P:protein transport"/>
    <property type="evidence" value="ECO:0007669"/>
    <property type="project" value="UniProtKB-KW"/>
</dbReference>
<keyword evidence="6" id="KW-0175">Coiled coil</keyword>
<evidence type="ECO:0000256" key="5">
    <source>
        <dbReference type="ARBA" id="ARBA00023034"/>
    </source>
</evidence>
<dbReference type="PANTHER" id="PTHR12965:SF0">
    <property type="entry name" value="VACUOLAR PROTEIN SORTING-ASSOCIATED PROTEIN 54"/>
    <property type="match status" value="1"/>
</dbReference>
<keyword evidence="3" id="KW-0813">Transport</keyword>
<dbReference type="InterPro" id="IPR012501">
    <property type="entry name" value="Vps54_C"/>
</dbReference>
<reference evidence="8 9" key="1">
    <citation type="journal article" date="2015" name="Genome Biol. Evol.">
        <title>Comparative Genomics of a Bacterivorous Green Alga Reveals Evolutionary Causalities and Consequences of Phago-Mixotrophic Mode of Nutrition.</title>
        <authorList>
            <person name="Burns J.A."/>
            <person name="Paasch A."/>
            <person name="Narechania A."/>
            <person name="Kim E."/>
        </authorList>
    </citation>
    <scope>NUCLEOTIDE SEQUENCE [LARGE SCALE GENOMIC DNA]</scope>
    <source>
        <strain evidence="8 9">PLY_AMNH</strain>
    </source>
</reference>
<evidence type="ECO:0000256" key="2">
    <source>
        <dbReference type="ARBA" id="ARBA00009150"/>
    </source>
</evidence>
<evidence type="ECO:0000259" key="7">
    <source>
        <dbReference type="Pfam" id="PF07928"/>
    </source>
</evidence>
<keyword evidence="4" id="KW-0653">Protein transport</keyword>
<evidence type="ECO:0000256" key="4">
    <source>
        <dbReference type="ARBA" id="ARBA00022927"/>
    </source>
</evidence>
<dbReference type="PANTHER" id="PTHR12965">
    <property type="entry name" value="VACUOLAR PROTEIN SORTING 54"/>
    <property type="match status" value="1"/>
</dbReference>
<organism evidence="8 9">
    <name type="scientific">Cymbomonas tetramitiformis</name>
    <dbReference type="NCBI Taxonomy" id="36881"/>
    <lineage>
        <taxon>Eukaryota</taxon>
        <taxon>Viridiplantae</taxon>
        <taxon>Chlorophyta</taxon>
        <taxon>Pyramimonadophyceae</taxon>
        <taxon>Pyramimonadales</taxon>
        <taxon>Pyramimonadaceae</taxon>
        <taxon>Cymbomonas</taxon>
    </lineage>
</organism>
<evidence type="ECO:0000256" key="3">
    <source>
        <dbReference type="ARBA" id="ARBA00022448"/>
    </source>
</evidence>
<dbReference type="GO" id="GO:0000938">
    <property type="term" value="C:GARP complex"/>
    <property type="evidence" value="ECO:0007669"/>
    <property type="project" value="InterPro"/>
</dbReference>
<keyword evidence="5" id="KW-0333">Golgi apparatus</keyword>
<dbReference type="GO" id="GO:0042147">
    <property type="term" value="P:retrograde transport, endosome to Golgi"/>
    <property type="evidence" value="ECO:0007669"/>
    <property type="project" value="InterPro"/>
</dbReference>
<dbReference type="InterPro" id="IPR039745">
    <property type="entry name" value="Vps54"/>
</dbReference>
<gene>
    <name evidence="8" type="ORF">CYMTET_47899</name>
</gene>
<dbReference type="GO" id="GO:0019905">
    <property type="term" value="F:syntaxin binding"/>
    <property type="evidence" value="ECO:0007669"/>
    <property type="project" value="TreeGrafter"/>
</dbReference>
<feature type="non-terminal residue" evidence="8">
    <location>
        <position position="1"/>
    </location>
</feature>
<comment type="caution">
    <text evidence="8">The sequence shown here is derived from an EMBL/GenBank/DDBJ whole genome shotgun (WGS) entry which is preliminary data.</text>
</comment>
<comment type="subcellular location">
    <subcellularLocation>
        <location evidence="1">Golgi apparatus</location>
        <location evidence="1">trans-Golgi network</location>
    </subcellularLocation>
</comment>
<protein>
    <recommendedName>
        <fullName evidence="7">Vacuolar protein sorting-associated protein 54 C-terminal domain-containing protein</fullName>
    </recommendedName>
</protein>
<dbReference type="Gene3D" id="6.10.250.860">
    <property type="match status" value="1"/>
</dbReference>
<dbReference type="AlphaFoldDB" id="A0AAE0BUQ8"/>
<dbReference type="Proteomes" id="UP001190700">
    <property type="component" value="Unassembled WGS sequence"/>
</dbReference>
<dbReference type="GO" id="GO:0005829">
    <property type="term" value="C:cytosol"/>
    <property type="evidence" value="ECO:0007669"/>
    <property type="project" value="GOC"/>
</dbReference>
<keyword evidence="9" id="KW-1185">Reference proteome</keyword>
<proteinExistence type="inferred from homology"/>
<dbReference type="GO" id="GO:0006896">
    <property type="term" value="P:Golgi to vacuole transport"/>
    <property type="evidence" value="ECO:0007669"/>
    <property type="project" value="TreeGrafter"/>
</dbReference>
<accession>A0AAE0BUQ8</accession>
<evidence type="ECO:0000313" key="9">
    <source>
        <dbReference type="Proteomes" id="UP001190700"/>
    </source>
</evidence>
<dbReference type="Pfam" id="PF07928">
    <property type="entry name" value="Vps54"/>
    <property type="match status" value="1"/>
</dbReference>
<evidence type="ECO:0000256" key="1">
    <source>
        <dbReference type="ARBA" id="ARBA00004601"/>
    </source>
</evidence>
<sequence>RDVLQVLRDVLQVLRDVLEVLWDVLDVLRDVLEVLIGQMGARTPQVVHRWAEVLKLFNSRTCQLVLGAGAMQVAGLKSITAKHLALANQSLTLILGLLPHIRRALKALLPEARHHLMGNVLDRLSQDYGLHRDEIHSKLLAIMQERLLVHSRQLPSIVELWMRDKEDADVEPSDFAKALVKEIGVLQRVLTPLLLQSELYSIFGRVSTNFNNRLIEAFRKLELSAPVTQRHAYCDGMHIANCLRSLPRQTTDGVDSPGALQEFLHHRFADAMGDSQ</sequence>
<name>A0AAE0BUQ8_9CHLO</name>
<comment type="similarity">
    <text evidence="2">Belongs to the VPS54 family.</text>
</comment>
<evidence type="ECO:0000256" key="6">
    <source>
        <dbReference type="ARBA" id="ARBA00023054"/>
    </source>
</evidence>
<dbReference type="EMBL" id="LGRX02033177">
    <property type="protein sequence ID" value="KAK3242414.1"/>
    <property type="molecule type" value="Genomic_DNA"/>
</dbReference>